<evidence type="ECO:0000256" key="7">
    <source>
        <dbReference type="ARBA" id="ARBA00022989"/>
    </source>
</evidence>
<dbReference type="EMBL" id="CP055153">
    <property type="protein sequence ID" value="QMU27445.1"/>
    <property type="molecule type" value="Genomic_DNA"/>
</dbReference>
<name>A0A7L7L4C8_9BACT</name>
<evidence type="ECO:0000256" key="8">
    <source>
        <dbReference type="ARBA" id="ARBA00023136"/>
    </source>
</evidence>
<keyword evidence="5" id="KW-0997">Cell inner membrane</keyword>
<evidence type="ECO:0000256" key="4">
    <source>
        <dbReference type="ARBA" id="ARBA00022475"/>
    </source>
</evidence>
<dbReference type="InterPro" id="IPR047817">
    <property type="entry name" value="ABC2_TM_bact-type"/>
</dbReference>
<dbReference type="GO" id="GO:0043190">
    <property type="term" value="C:ATP-binding cassette (ABC) transporter complex"/>
    <property type="evidence" value="ECO:0007669"/>
    <property type="project" value="InterPro"/>
</dbReference>
<accession>A0A7L7L4C8</accession>
<reference evidence="11 12" key="1">
    <citation type="submission" date="2020-06" db="EMBL/GenBank/DDBJ databases">
        <authorList>
            <person name="Hwang Y.J."/>
        </authorList>
    </citation>
    <scope>NUCLEOTIDE SEQUENCE [LARGE SCALE GENOMIC DNA]</scope>
    <source>
        <strain evidence="11 12">KUDC8001</strain>
    </source>
</reference>
<gene>
    <name evidence="11" type="ORF">HUW48_05055</name>
</gene>
<feature type="transmembrane region" description="Helical" evidence="9">
    <location>
        <begin position="58"/>
        <end position="78"/>
    </location>
</feature>
<protein>
    <recommendedName>
        <fullName evidence="9">Transport permease protein</fullName>
    </recommendedName>
</protein>
<reference evidence="11 12" key="2">
    <citation type="submission" date="2020-08" db="EMBL/GenBank/DDBJ databases">
        <title>Adhaeribacter dokdonensis sp. nov., isolated from the rhizosphere of Elymus tsukushiensis, a plant native to the Dokdo Islands, Republic of Korea.</title>
        <authorList>
            <person name="Ghim S.Y."/>
        </authorList>
    </citation>
    <scope>NUCLEOTIDE SEQUENCE [LARGE SCALE GENOMIC DNA]</scope>
    <source>
        <strain evidence="11 12">KUDC8001</strain>
    </source>
</reference>
<dbReference type="InterPro" id="IPR000412">
    <property type="entry name" value="ABC_2_transport"/>
</dbReference>
<organism evidence="11 12">
    <name type="scientific">Adhaeribacter radiodurans</name>
    <dbReference type="NCBI Taxonomy" id="2745197"/>
    <lineage>
        <taxon>Bacteria</taxon>
        <taxon>Pseudomonadati</taxon>
        <taxon>Bacteroidota</taxon>
        <taxon>Cytophagia</taxon>
        <taxon>Cytophagales</taxon>
        <taxon>Hymenobacteraceae</taxon>
        <taxon>Adhaeribacter</taxon>
    </lineage>
</organism>
<proteinExistence type="inferred from homology"/>
<dbReference type="PROSITE" id="PS51012">
    <property type="entry name" value="ABC_TM2"/>
    <property type="match status" value="1"/>
</dbReference>
<keyword evidence="8 9" id="KW-0472">Membrane</keyword>
<comment type="similarity">
    <text evidence="2 9">Belongs to the ABC-2 integral membrane protein family.</text>
</comment>
<feature type="transmembrane region" description="Helical" evidence="9">
    <location>
        <begin position="170"/>
        <end position="195"/>
    </location>
</feature>
<evidence type="ECO:0000259" key="10">
    <source>
        <dbReference type="PROSITE" id="PS51012"/>
    </source>
</evidence>
<evidence type="ECO:0000256" key="3">
    <source>
        <dbReference type="ARBA" id="ARBA00022448"/>
    </source>
</evidence>
<dbReference type="InterPro" id="IPR013525">
    <property type="entry name" value="ABC2_TM"/>
</dbReference>
<comment type="subcellular location">
    <subcellularLocation>
        <location evidence="1">Cell inner membrane</location>
        <topology evidence="1">Multi-pass membrane protein</topology>
    </subcellularLocation>
    <subcellularLocation>
        <location evidence="9">Cell membrane</location>
        <topology evidence="9">Multi-pass membrane protein</topology>
    </subcellularLocation>
</comment>
<feature type="transmembrane region" description="Helical" evidence="9">
    <location>
        <begin position="256"/>
        <end position="278"/>
    </location>
</feature>
<feature type="transmembrane region" description="Helical" evidence="9">
    <location>
        <begin position="90"/>
        <end position="115"/>
    </location>
</feature>
<dbReference type="PRINTS" id="PR00164">
    <property type="entry name" value="ABC2TRNSPORT"/>
</dbReference>
<dbReference type="PANTHER" id="PTHR30413">
    <property type="entry name" value="INNER MEMBRANE TRANSPORT PERMEASE"/>
    <property type="match status" value="1"/>
</dbReference>
<feature type="transmembrane region" description="Helical" evidence="9">
    <location>
        <begin position="201"/>
        <end position="220"/>
    </location>
</feature>
<dbReference type="Proteomes" id="UP000514509">
    <property type="component" value="Chromosome"/>
</dbReference>
<evidence type="ECO:0000256" key="1">
    <source>
        <dbReference type="ARBA" id="ARBA00004429"/>
    </source>
</evidence>
<dbReference type="GO" id="GO:0140359">
    <property type="term" value="F:ABC-type transporter activity"/>
    <property type="evidence" value="ECO:0007669"/>
    <property type="project" value="InterPro"/>
</dbReference>
<feature type="transmembrane region" description="Helical" evidence="9">
    <location>
        <begin position="135"/>
        <end position="158"/>
    </location>
</feature>
<evidence type="ECO:0000256" key="6">
    <source>
        <dbReference type="ARBA" id="ARBA00022692"/>
    </source>
</evidence>
<dbReference type="AlphaFoldDB" id="A0A7L7L4C8"/>
<dbReference type="Pfam" id="PF01061">
    <property type="entry name" value="ABC2_membrane"/>
    <property type="match status" value="1"/>
</dbReference>
<evidence type="ECO:0000256" key="2">
    <source>
        <dbReference type="ARBA" id="ARBA00007783"/>
    </source>
</evidence>
<feature type="domain" description="ABC transmembrane type-2" evidence="10">
    <location>
        <begin position="55"/>
        <end position="281"/>
    </location>
</feature>
<evidence type="ECO:0000256" key="5">
    <source>
        <dbReference type="ARBA" id="ARBA00022519"/>
    </source>
</evidence>
<keyword evidence="3 9" id="KW-0813">Transport</keyword>
<evidence type="ECO:0000313" key="11">
    <source>
        <dbReference type="EMBL" id="QMU27445.1"/>
    </source>
</evidence>
<keyword evidence="6 9" id="KW-0812">Transmembrane</keyword>
<dbReference type="GO" id="GO:0015920">
    <property type="term" value="P:lipopolysaccharide transport"/>
    <property type="evidence" value="ECO:0007669"/>
    <property type="project" value="TreeGrafter"/>
</dbReference>
<keyword evidence="4 9" id="KW-1003">Cell membrane</keyword>
<sequence>MHHQSQLVESENWSLIIKSKTSWFNLHLYDLWRYRDLIFMFVKRDFVSLYKQTILGPLWFIIQPILTTFMFVIIFNKIAGISTNGIPSALFYLSGLVIWNYFSTCLTTTANTFTANAGIFGKVYFPRLIVPLSSVLSALISFCIQLGILLVLIGYYYFILDVNIKFNPYVLFIPFLLLVIALLGLGLGIIISSVTTKYRDLVFLVTFGIQLLMYATPIIYPLSFLSGKYKAFILANPITPIVEIFRYSLLGVGEVNIWYIAYSITFTLVTLFIGVLIFNKVEKSFMDVI</sequence>
<dbReference type="PANTHER" id="PTHR30413:SF8">
    <property type="entry name" value="TRANSPORT PERMEASE PROTEIN"/>
    <property type="match status" value="1"/>
</dbReference>
<dbReference type="KEGG" id="add:HUW48_05055"/>
<keyword evidence="12" id="KW-1185">Reference proteome</keyword>
<keyword evidence="7 9" id="KW-1133">Transmembrane helix</keyword>
<evidence type="ECO:0000256" key="9">
    <source>
        <dbReference type="RuleBase" id="RU361157"/>
    </source>
</evidence>
<evidence type="ECO:0000313" key="12">
    <source>
        <dbReference type="Proteomes" id="UP000514509"/>
    </source>
</evidence>